<accession>A0A1X7U2Z7</accession>
<name>A0A1X7U2Z7_AMPQE</name>
<sequence length="63" mass="7372">MNFNETVVVKNNATISYYYFHISSSPLYVNLFLSVSQTTTLYSRCLFEPRDFVISFQINTVTF</sequence>
<protein>
    <submittedName>
        <fullName evidence="1">Uncharacterized protein</fullName>
    </submittedName>
</protein>
<dbReference type="InParanoid" id="A0A1X7U2Z7"/>
<proteinExistence type="predicted"/>
<reference evidence="1" key="1">
    <citation type="submission" date="2017-05" db="UniProtKB">
        <authorList>
            <consortium name="EnsemblMetazoa"/>
        </authorList>
    </citation>
    <scope>IDENTIFICATION</scope>
</reference>
<organism evidence="1">
    <name type="scientific">Amphimedon queenslandica</name>
    <name type="common">Sponge</name>
    <dbReference type="NCBI Taxonomy" id="400682"/>
    <lineage>
        <taxon>Eukaryota</taxon>
        <taxon>Metazoa</taxon>
        <taxon>Porifera</taxon>
        <taxon>Demospongiae</taxon>
        <taxon>Heteroscleromorpha</taxon>
        <taxon>Haplosclerida</taxon>
        <taxon>Niphatidae</taxon>
        <taxon>Amphimedon</taxon>
    </lineage>
</organism>
<dbReference type="EnsemblMetazoa" id="Aqu2.1.22043_001">
    <property type="protein sequence ID" value="Aqu2.1.22043_001"/>
    <property type="gene ID" value="Aqu2.1.22043"/>
</dbReference>
<dbReference type="AlphaFoldDB" id="A0A1X7U2Z7"/>
<evidence type="ECO:0000313" key="1">
    <source>
        <dbReference type="EnsemblMetazoa" id="Aqu2.1.22043_001"/>
    </source>
</evidence>